<evidence type="ECO:0000313" key="1">
    <source>
        <dbReference type="EMBL" id="PIR25333.1"/>
    </source>
</evidence>
<reference evidence="1 2" key="1">
    <citation type="submission" date="2017-09" db="EMBL/GenBank/DDBJ databases">
        <title>Depth-based differentiation of microbial function through sediment-hosted aquifers and enrichment of novel symbionts in the deep terrestrial subsurface.</title>
        <authorList>
            <person name="Probst A.J."/>
            <person name="Ladd B."/>
            <person name="Jarett J.K."/>
            <person name="Geller-Mcgrath D.E."/>
            <person name="Sieber C.M."/>
            <person name="Emerson J.B."/>
            <person name="Anantharaman K."/>
            <person name="Thomas B.C."/>
            <person name="Malmstrom R."/>
            <person name="Stieglmeier M."/>
            <person name="Klingl A."/>
            <person name="Woyke T."/>
            <person name="Ryan C.M."/>
            <person name="Banfield J.F."/>
        </authorList>
    </citation>
    <scope>NUCLEOTIDE SEQUENCE [LARGE SCALE GENOMIC DNA]</scope>
    <source>
        <strain evidence="1">CG11_big_fil_rev_8_21_14_0_20_43_10</strain>
    </source>
</reference>
<evidence type="ECO:0008006" key="3">
    <source>
        <dbReference type="Google" id="ProtNLM"/>
    </source>
</evidence>
<accession>A0A2H0PTE3</accession>
<dbReference type="AlphaFoldDB" id="A0A2H0PTE3"/>
<name>A0A2H0PTE3_9BACT</name>
<dbReference type="Proteomes" id="UP000236846">
    <property type="component" value="Unassembled WGS sequence"/>
</dbReference>
<sequence length="121" mass="13440">MKYSHGQIMLLSVLLLSAIFSIVLSLSMSFTTNMQQTRLVGDSVRAFYAADTGIENGLYQYFKDKTTTLPAGIMTNYTYCCDVTMREPQLPGEDLKITSTGYSPFPAVSNKLVRSIEVQGF</sequence>
<proteinExistence type="predicted"/>
<dbReference type="EMBL" id="PCXE01000060">
    <property type="protein sequence ID" value="PIR25333.1"/>
    <property type="molecule type" value="Genomic_DNA"/>
</dbReference>
<organism evidence="1 2">
    <name type="scientific">Candidatus Brennerbacteria bacterium CG11_big_fil_rev_8_21_14_0_20_43_10</name>
    <dbReference type="NCBI Taxonomy" id="1974523"/>
    <lineage>
        <taxon>Bacteria</taxon>
        <taxon>Candidatus Brenneribacteriota</taxon>
    </lineage>
</organism>
<protein>
    <recommendedName>
        <fullName evidence="3">Type 4 fimbrial biogenesis protein PilX N-terminal domain-containing protein</fullName>
    </recommendedName>
</protein>
<evidence type="ECO:0000313" key="2">
    <source>
        <dbReference type="Proteomes" id="UP000236846"/>
    </source>
</evidence>
<gene>
    <name evidence="1" type="ORF">COV41_03020</name>
</gene>
<comment type="caution">
    <text evidence="1">The sequence shown here is derived from an EMBL/GenBank/DDBJ whole genome shotgun (WGS) entry which is preliminary data.</text>
</comment>